<comment type="subcellular location">
    <subcellularLocation>
        <location evidence="1">Nucleus</location>
    </subcellularLocation>
</comment>
<dbReference type="InterPro" id="IPR035979">
    <property type="entry name" value="RBD_domain_sf"/>
</dbReference>
<dbReference type="PANTHER" id="PTHR15597">
    <property type="entry name" value="ATAXIN 2-BINDING PROTEIN 1-RELATED"/>
    <property type="match status" value="1"/>
</dbReference>
<gene>
    <name evidence="6" type="ORF">B4U80_04229</name>
</gene>
<dbReference type="Proteomes" id="UP000288716">
    <property type="component" value="Unassembled WGS sequence"/>
</dbReference>
<dbReference type="Gene3D" id="3.30.70.330">
    <property type="match status" value="1"/>
</dbReference>
<evidence type="ECO:0000256" key="1">
    <source>
        <dbReference type="ARBA" id="ARBA00004123"/>
    </source>
</evidence>
<evidence type="ECO:0000256" key="4">
    <source>
        <dbReference type="PROSITE-ProRule" id="PRU00176"/>
    </source>
</evidence>
<evidence type="ECO:0000256" key="2">
    <source>
        <dbReference type="ARBA" id="ARBA00022884"/>
    </source>
</evidence>
<dbReference type="CDD" id="cd12407">
    <property type="entry name" value="RRM_FOX1_like"/>
    <property type="match status" value="1"/>
</dbReference>
<dbReference type="GO" id="GO:0003729">
    <property type="term" value="F:mRNA binding"/>
    <property type="evidence" value="ECO:0007669"/>
    <property type="project" value="TreeGrafter"/>
</dbReference>
<dbReference type="InterPro" id="IPR000504">
    <property type="entry name" value="RRM_dom"/>
</dbReference>
<dbReference type="EMBL" id="NCKV01003892">
    <property type="protein sequence ID" value="RWS25271.1"/>
    <property type="molecule type" value="Genomic_DNA"/>
</dbReference>
<dbReference type="SUPFAM" id="SSF54928">
    <property type="entry name" value="RNA-binding domain, RBD"/>
    <property type="match status" value="1"/>
</dbReference>
<dbReference type="GO" id="GO:0005737">
    <property type="term" value="C:cytoplasm"/>
    <property type="evidence" value="ECO:0007669"/>
    <property type="project" value="TreeGrafter"/>
</dbReference>
<dbReference type="InterPro" id="IPR012677">
    <property type="entry name" value="Nucleotide-bd_a/b_plait_sf"/>
</dbReference>
<dbReference type="AlphaFoldDB" id="A0A443SCI7"/>
<keyword evidence="3" id="KW-0539">Nucleus</keyword>
<evidence type="ECO:0000259" key="5">
    <source>
        <dbReference type="PROSITE" id="PS50102"/>
    </source>
</evidence>
<dbReference type="InterPro" id="IPR047131">
    <property type="entry name" value="RBFOX1-like"/>
</dbReference>
<name>A0A443SCI7_9ACAR</name>
<dbReference type="GO" id="GO:0007399">
    <property type="term" value="P:nervous system development"/>
    <property type="evidence" value="ECO:0007669"/>
    <property type="project" value="InterPro"/>
</dbReference>
<comment type="caution">
    <text evidence="6">The sequence shown here is derived from an EMBL/GenBank/DDBJ whole genome shotgun (WGS) entry which is preliminary data.</text>
</comment>
<organism evidence="6 7">
    <name type="scientific">Leptotrombidium deliense</name>
    <dbReference type="NCBI Taxonomy" id="299467"/>
    <lineage>
        <taxon>Eukaryota</taxon>
        <taxon>Metazoa</taxon>
        <taxon>Ecdysozoa</taxon>
        <taxon>Arthropoda</taxon>
        <taxon>Chelicerata</taxon>
        <taxon>Arachnida</taxon>
        <taxon>Acari</taxon>
        <taxon>Acariformes</taxon>
        <taxon>Trombidiformes</taxon>
        <taxon>Prostigmata</taxon>
        <taxon>Anystina</taxon>
        <taxon>Parasitengona</taxon>
        <taxon>Trombiculoidea</taxon>
        <taxon>Trombiculidae</taxon>
        <taxon>Leptotrombidium</taxon>
    </lineage>
</organism>
<protein>
    <submittedName>
        <fullName evidence="6">RNA binding protein fox-1 2-like protein</fullName>
    </submittedName>
</protein>
<proteinExistence type="predicted"/>
<feature type="domain" description="RRM" evidence="5">
    <location>
        <begin position="60"/>
        <end position="158"/>
    </location>
</feature>
<dbReference type="SMART" id="SM00360">
    <property type="entry name" value="RRM"/>
    <property type="match status" value="1"/>
</dbReference>
<dbReference type="Pfam" id="PF00076">
    <property type="entry name" value="RRM_1"/>
    <property type="match status" value="2"/>
</dbReference>
<dbReference type="OrthoDB" id="5382468at2759"/>
<evidence type="ECO:0000313" key="7">
    <source>
        <dbReference type="Proteomes" id="UP000288716"/>
    </source>
</evidence>
<sequence>MENSFRTSLMFDAKRNQTDLEDTGDEELLSLSSDACNQQLLSTNDMKTTTNGIVSANQPKRLHVSNIPFRFRDPDLRQLFGQYGPILDVEIIFNERGSKFSLSASLDTNNPLLLCSYWCNNGFGFVTFANSLDADRAREQLNGTVVEGRKIEISTFHKFNYFCFITFPNL</sequence>
<reference evidence="6 7" key="1">
    <citation type="journal article" date="2018" name="Gigascience">
        <title>Genomes of trombidid mites reveal novel predicted allergens and laterally-transferred genes associated with secondary metabolism.</title>
        <authorList>
            <person name="Dong X."/>
            <person name="Chaisiri K."/>
            <person name="Xia D."/>
            <person name="Armstrong S.D."/>
            <person name="Fang Y."/>
            <person name="Donnelly M.J."/>
            <person name="Kadowaki T."/>
            <person name="McGarry J.W."/>
            <person name="Darby A.C."/>
            <person name="Makepeace B.L."/>
        </authorList>
    </citation>
    <scope>NUCLEOTIDE SEQUENCE [LARGE SCALE GENOMIC DNA]</scope>
    <source>
        <strain evidence="6">UoL-UT</strain>
    </source>
</reference>
<dbReference type="InterPro" id="IPR034237">
    <property type="entry name" value="FOX1_RRM"/>
</dbReference>
<dbReference type="PROSITE" id="PS50102">
    <property type="entry name" value="RRM"/>
    <property type="match status" value="1"/>
</dbReference>
<dbReference type="VEuPathDB" id="VectorBase:LDEU006769"/>
<dbReference type="GO" id="GO:0005634">
    <property type="term" value="C:nucleus"/>
    <property type="evidence" value="ECO:0007669"/>
    <property type="project" value="UniProtKB-SubCell"/>
</dbReference>
<dbReference type="PANTHER" id="PTHR15597:SF22">
    <property type="entry name" value="RNA-BINDING FOX PROTEIN 1, ISOFORM H"/>
    <property type="match status" value="1"/>
</dbReference>
<accession>A0A443SCI7</accession>
<dbReference type="STRING" id="299467.A0A443SCI7"/>
<keyword evidence="2 4" id="KW-0694">RNA-binding</keyword>
<keyword evidence="7" id="KW-1185">Reference proteome</keyword>
<dbReference type="GO" id="GO:0000381">
    <property type="term" value="P:regulation of alternative mRNA splicing, via spliceosome"/>
    <property type="evidence" value="ECO:0007669"/>
    <property type="project" value="InterPro"/>
</dbReference>
<evidence type="ECO:0000313" key="6">
    <source>
        <dbReference type="EMBL" id="RWS25271.1"/>
    </source>
</evidence>
<evidence type="ECO:0000256" key="3">
    <source>
        <dbReference type="ARBA" id="ARBA00023242"/>
    </source>
</evidence>